<feature type="transmembrane region" description="Helical" evidence="4">
    <location>
        <begin position="205"/>
        <end position="227"/>
    </location>
</feature>
<keyword evidence="1 4" id="KW-0812">Transmembrane</keyword>
<dbReference type="GO" id="GO:0005886">
    <property type="term" value="C:plasma membrane"/>
    <property type="evidence" value="ECO:0007669"/>
    <property type="project" value="TreeGrafter"/>
</dbReference>
<dbReference type="Gene3D" id="1.20.1250.20">
    <property type="entry name" value="MFS general substrate transporter like domains"/>
    <property type="match status" value="1"/>
</dbReference>
<evidence type="ECO:0000313" key="7">
    <source>
        <dbReference type="Proteomes" id="UP000217771"/>
    </source>
</evidence>
<feature type="transmembrane region" description="Helical" evidence="4">
    <location>
        <begin position="275"/>
        <end position="295"/>
    </location>
</feature>
<evidence type="ECO:0000256" key="3">
    <source>
        <dbReference type="ARBA" id="ARBA00023136"/>
    </source>
</evidence>
<evidence type="ECO:0000256" key="1">
    <source>
        <dbReference type="ARBA" id="ARBA00022692"/>
    </source>
</evidence>
<comment type="caution">
    <text evidence="6">The sequence shown here is derived from an EMBL/GenBank/DDBJ whole genome shotgun (WGS) entry which is preliminary data.</text>
</comment>
<proteinExistence type="predicted"/>
<keyword evidence="3 4" id="KW-0472">Membrane</keyword>
<dbReference type="InterPro" id="IPR010645">
    <property type="entry name" value="MFS_4"/>
</dbReference>
<accession>A0A2A2F1E5</accession>
<feature type="transmembrane region" description="Helical" evidence="4">
    <location>
        <begin position="363"/>
        <end position="383"/>
    </location>
</feature>
<feature type="transmembrane region" description="Helical" evidence="4">
    <location>
        <begin position="334"/>
        <end position="357"/>
    </location>
</feature>
<dbReference type="InterPro" id="IPR020846">
    <property type="entry name" value="MFS_dom"/>
</dbReference>
<evidence type="ECO:0000256" key="4">
    <source>
        <dbReference type="SAM" id="Phobius"/>
    </source>
</evidence>
<dbReference type="PANTHER" id="PTHR23537:SF1">
    <property type="entry name" value="SUGAR TRANSPORTER"/>
    <property type="match status" value="1"/>
</dbReference>
<dbReference type="EMBL" id="NSKB01000002">
    <property type="protein sequence ID" value="PAU78449.1"/>
    <property type="molecule type" value="Genomic_DNA"/>
</dbReference>
<reference evidence="6 7" key="1">
    <citation type="submission" date="2017-08" db="EMBL/GenBank/DDBJ databases">
        <title>Halomonas alkalisoli sp. nov., isolated from saline alkaline soil.</title>
        <authorList>
            <person name="Wang D."/>
            <person name="Zhang G."/>
        </authorList>
    </citation>
    <scope>NUCLEOTIDE SEQUENCE [LARGE SCALE GENOMIC DNA]</scope>
    <source>
        <strain evidence="6 7">WRN001</strain>
    </source>
</reference>
<dbReference type="OrthoDB" id="9797953at2"/>
<feature type="transmembrane region" description="Helical" evidence="4">
    <location>
        <begin position="247"/>
        <end position="268"/>
    </location>
</feature>
<keyword evidence="2 4" id="KW-1133">Transmembrane helix</keyword>
<feature type="transmembrane region" description="Helical" evidence="4">
    <location>
        <begin position="134"/>
        <end position="157"/>
    </location>
</feature>
<dbReference type="Pfam" id="PF06779">
    <property type="entry name" value="MFS_4"/>
    <property type="match status" value="1"/>
</dbReference>
<feature type="transmembrane region" description="Helical" evidence="4">
    <location>
        <begin position="75"/>
        <end position="95"/>
    </location>
</feature>
<name>A0A2A2F1E5_9GAMM</name>
<protein>
    <submittedName>
        <fullName evidence="6">MFS transporter</fullName>
    </submittedName>
</protein>
<organism evidence="6 7">
    <name type="scientific">Halomonas salipaludis</name>
    <dbReference type="NCBI Taxonomy" id="2032625"/>
    <lineage>
        <taxon>Bacteria</taxon>
        <taxon>Pseudomonadati</taxon>
        <taxon>Pseudomonadota</taxon>
        <taxon>Gammaproteobacteria</taxon>
        <taxon>Oceanospirillales</taxon>
        <taxon>Halomonadaceae</taxon>
        <taxon>Halomonas</taxon>
    </lineage>
</organism>
<feature type="domain" description="Major facilitator superfamily (MFS) profile" evidence="5">
    <location>
        <begin position="8"/>
        <end position="388"/>
    </location>
</feature>
<dbReference type="RefSeq" id="WP_095620122.1">
    <property type="nucleotide sequence ID" value="NZ_NSKB01000002.1"/>
</dbReference>
<dbReference type="AlphaFoldDB" id="A0A2A2F1E5"/>
<feature type="transmembrane region" description="Helical" evidence="4">
    <location>
        <begin position="301"/>
        <end position="322"/>
    </location>
</feature>
<evidence type="ECO:0000256" key="2">
    <source>
        <dbReference type="ARBA" id="ARBA00022989"/>
    </source>
</evidence>
<dbReference type="PANTHER" id="PTHR23537">
    <property type="match status" value="1"/>
</dbReference>
<feature type="transmembrane region" description="Helical" evidence="4">
    <location>
        <begin position="101"/>
        <end position="122"/>
    </location>
</feature>
<feature type="transmembrane region" description="Helical" evidence="4">
    <location>
        <begin position="7"/>
        <end position="28"/>
    </location>
</feature>
<evidence type="ECO:0000259" key="5">
    <source>
        <dbReference type="PROSITE" id="PS50850"/>
    </source>
</evidence>
<gene>
    <name evidence="6" type="ORF">CK498_07035</name>
</gene>
<feature type="transmembrane region" description="Helical" evidence="4">
    <location>
        <begin position="163"/>
        <end position="184"/>
    </location>
</feature>
<dbReference type="Proteomes" id="UP000217771">
    <property type="component" value="Unassembled WGS sequence"/>
</dbReference>
<dbReference type="SUPFAM" id="SSF103473">
    <property type="entry name" value="MFS general substrate transporter"/>
    <property type="match status" value="1"/>
</dbReference>
<dbReference type="GO" id="GO:0022857">
    <property type="term" value="F:transmembrane transporter activity"/>
    <property type="evidence" value="ECO:0007669"/>
    <property type="project" value="InterPro"/>
</dbReference>
<keyword evidence="7" id="KW-1185">Reference proteome</keyword>
<sequence>MVDKRDISALLTGIMATLVGIGLARFAYTPLLPALVEAQWFSASAAAYLGAANLLGYLIGALSGHVLSERYPPRALLGVCFAAIALSFVLCAWPASFAWFFVWRLVSGIAGAILMVVGPSLALTATPTDRRAHVGGLVFTGIGLGVLLSAWVVPLLLETSLMATWMALGVLTLVAGLLGDRGLARLAIPAPASPEQAGMRRAHPGVAIAVLLVIGAYALDGAGFVPHTVFWVDYLARENALGHSPAALQWGLFGVGAVCGPLLAGAVARRLGWHLGLALAFLAKAAAIALPLLSLDLLSRSASSFVVGAMIPGIVALTSGRLAELAGPAAHKRLWGRATAAFAAAQAASGYGMSALYDGWGSYTPLFAIGSVMLAGGFALVLLSRGLQARHGALSTPPRRH</sequence>
<evidence type="ECO:0000313" key="6">
    <source>
        <dbReference type="EMBL" id="PAU78449.1"/>
    </source>
</evidence>
<dbReference type="InterPro" id="IPR036259">
    <property type="entry name" value="MFS_trans_sf"/>
</dbReference>
<feature type="transmembrane region" description="Helical" evidence="4">
    <location>
        <begin position="40"/>
        <end position="63"/>
    </location>
</feature>
<dbReference type="PROSITE" id="PS50850">
    <property type="entry name" value="MFS"/>
    <property type="match status" value="1"/>
</dbReference>